<keyword evidence="3" id="KW-1185">Reference proteome</keyword>
<dbReference type="STRING" id="2018661.A0A2A2LKQ2"/>
<name>A0A2A2LKQ2_9BILA</name>
<evidence type="ECO:0000256" key="1">
    <source>
        <dbReference type="SAM" id="MobiDB-lite"/>
    </source>
</evidence>
<comment type="caution">
    <text evidence="2">The sequence shown here is derived from an EMBL/GenBank/DDBJ whole genome shotgun (WGS) entry which is preliminary data.</text>
</comment>
<dbReference type="EMBL" id="LIAE01006630">
    <property type="protein sequence ID" value="PAV86792.1"/>
    <property type="molecule type" value="Genomic_DNA"/>
</dbReference>
<evidence type="ECO:0000313" key="3">
    <source>
        <dbReference type="Proteomes" id="UP000218231"/>
    </source>
</evidence>
<feature type="region of interest" description="Disordered" evidence="1">
    <location>
        <begin position="158"/>
        <end position="184"/>
    </location>
</feature>
<feature type="compositionally biased region" description="Polar residues" evidence="1">
    <location>
        <begin position="158"/>
        <end position="175"/>
    </location>
</feature>
<sequence>MGNSRFVIGAANANYTYYPSNVTQSGNIATAFEAIIGTMDQNSHDIHLANVITQFRTSPVEAFDSQTETPPIFIFYLNTLPSDDGTHGAFINATNTLSRLGYAILGVNMDPSNTNLNSNMTTFFGPCSVKTFTNNDDVVAWIKKRLCTIKPNNNPYTTTPSVATSSNSLGTATAVPTSMSTGSPPTTAPNCIPVDCDSSQVHYLISHLLDATSTSYLSSTLQPLMQQLASVVLEKTGNTRFIIGGANKDYIPYESNVTRASDISSAIQNIIDRSDSSANSIYLAKPSDDGTHGAFINATNTLSRLGYAILGVNMDPSNTNLNSNMTTFFGTCSVKTFTNNDDVVAWIKQRMCTIKPNNTIYTTTPGTATTSKSNPTTQMTSVSSTRISLSTASPTIPPPNCVPNNCEVNEVHYMISHLVDATSVDFMQNTLQPLVSQLGNDLLETMGNSRFVIGAANANYTYYPSNVTQSGNIATAFEAIIGTMDQNSHDIHLAK</sequence>
<proteinExistence type="predicted"/>
<accession>A0A2A2LKQ2</accession>
<evidence type="ECO:0000313" key="2">
    <source>
        <dbReference type="EMBL" id="PAV86792.1"/>
    </source>
</evidence>
<reference evidence="2 3" key="1">
    <citation type="journal article" date="2017" name="Curr. Biol.">
        <title>Genome architecture and evolution of a unichromosomal asexual nematode.</title>
        <authorList>
            <person name="Fradin H."/>
            <person name="Zegar C."/>
            <person name="Gutwein M."/>
            <person name="Lucas J."/>
            <person name="Kovtun M."/>
            <person name="Corcoran D."/>
            <person name="Baugh L.R."/>
            <person name="Kiontke K."/>
            <person name="Gunsalus K."/>
            <person name="Fitch D.H."/>
            <person name="Piano F."/>
        </authorList>
    </citation>
    <scope>NUCLEOTIDE SEQUENCE [LARGE SCALE GENOMIC DNA]</scope>
    <source>
        <strain evidence="2">PF1309</strain>
    </source>
</reference>
<protein>
    <submittedName>
        <fullName evidence="2">Uncharacterized protein</fullName>
    </submittedName>
</protein>
<dbReference type="Proteomes" id="UP000218231">
    <property type="component" value="Unassembled WGS sequence"/>
</dbReference>
<gene>
    <name evidence="2" type="ORF">WR25_20347</name>
</gene>
<organism evidence="2 3">
    <name type="scientific">Diploscapter pachys</name>
    <dbReference type="NCBI Taxonomy" id="2018661"/>
    <lineage>
        <taxon>Eukaryota</taxon>
        <taxon>Metazoa</taxon>
        <taxon>Ecdysozoa</taxon>
        <taxon>Nematoda</taxon>
        <taxon>Chromadorea</taxon>
        <taxon>Rhabditida</taxon>
        <taxon>Rhabditina</taxon>
        <taxon>Rhabditomorpha</taxon>
        <taxon>Rhabditoidea</taxon>
        <taxon>Rhabditidae</taxon>
        <taxon>Diploscapter</taxon>
    </lineage>
</organism>
<dbReference type="AlphaFoldDB" id="A0A2A2LKQ2"/>